<protein>
    <submittedName>
        <fullName evidence="2">NDP-hexose 2,3-dehydratase family protein</fullName>
    </submittedName>
</protein>
<evidence type="ECO:0000313" key="3">
    <source>
        <dbReference type="Proteomes" id="UP001596157"/>
    </source>
</evidence>
<feature type="domain" description="dTDP-4-dehydro-6-deoxy-alpha-D-glucopyranose 2,3-dehydratase" evidence="1">
    <location>
        <begin position="268"/>
        <end position="470"/>
    </location>
</feature>
<name>A0ABW0EW34_9PSEU</name>
<dbReference type="InterPro" id="IPR005212">
    <property type="entry name" value="EvaA-like"/>
</dbReference>
<dbReference type="Gene3D" id="3.90.79.40">
    <property type="entry name" value="EvaA sugar 2,3-dehydratase subunit"/>
    <property type="match status" value="2"/>
</dbReference>
<dbReference type="EMBL" id="JBHSKF010000016">
    <property type="protein sequence ID" value="MFC5290384.1"/>
    <property type="molecule type" value="Genomic_DNA"/>
</dbReference>
<reference evidence="3" key="1">
    <citation type="journal article" date="2019" name="Int. J. Syst. Evol. Microbiol.">
        <title>The Global Catalogue of Microorganisms (GCM) 10K type strain sequencing project: providing services to taxonomists for standard genome sequencing and annotation.</title>
        <authorList>
            <consortium name="The Broad Institute Genomics Platform"/>
            <consortium name="The Broad Institute Genome Sequencing Center for Infectious Disease"/>
            <person name="Wu L."/>
            <person name="Ma J."/>
        </authorList>
    </citation>
    <scope>NUCLEOTIDE SEQUENCE [LARGE SCALE GENOMIC DNA]</scope>
    <source>
        <strain evidence="3">CCUG 59778</strain>
    </source>
</reference>
<feature type="domain" description="dTDP-4-dehydro-6-deoxy-alpha-D-glucopyranose 2,3-dehydratase" evidence="1">
    <location>
        <begin position="33"/>
        <end position="235"/>
    </location>
</feature>
<evidence type="ECO:0000313" key="2">
    <source>
        <dbReference type="EMBL" id="MFC5290384.1"/>
    </source>
</evidence>
<dbReference type="Proteomes" id="UP001596157">
    <property type="component" value="Unassembled WGS sequence"/>
</dbReference>
<accession>A0ABW0EW34</accession>
<dbReference type="InterPro" id="IPR038153">
    <property type="entry name" value="EvaA-like_sf"/>
</dbReference>
<gene>
    <name evidence="2" type="ORF">ACFPM7_25305</name>
</gene>
<dbReference type="RefSeq" id="WP_378250273.1">
    <property type="nucleotide sequence ID" value="NZ_JBHSKF010000016.1"/>
</dbReference>
<evidence type="ECO:0000259" key="1">
    <source>
        <dbReference type="Pfam" id="PF03559"/>
    </source>
</evidence>
<dbReference type="Pfam" id="PF03559">
    <property type="entry name" value="Hexose_dehydrat"/>
    <property type="match status" value="2"/>
</dbReference>
<comment type="caution">
    <text evidence="2">The sequence shown here is derived from an EMBL/GenBank/DDBJ whole genome shotgun (WGS) entry which is preliminary data.</text>
</comment>
<proteinExistence type="predicted"/>
<sequence>MHDTVELRLPDPLLAKRIAESTQTRDSAVLPTARIGEWLHGRRQVQTQRVTRMPLTGLRGWSFRDDTGDLVHASGKFFAVEGLAVSTDQGPVGHWTQPIVNQAEIGVLGIAVKEIDGVLHCLMQAKVEPGNINGVQLSPTVQATKSNYTRVHGGAEVPYLEHFRDPEPGSVIADVLQSEQGAWFFRKRNRNMVVEVGPDVEAADGFCWLTLGQVLDLLAVDNLVSMDARTVLSCVPFGTAGPRSAADGFACALALSCDPASGSLHTTTDVRSWMTGVLSSVEVSARRVPLNTVTGWSRTDWEIRHDRGLHFSVIGVDVEARGREVAAWQQPLVRPHGIGIAALLVRRFGGVLHALVNARIEPGYLNAVELAPTVQCTPSNYAELPPGSLPPFLEVVRGRPDGAVRFEAELSEEGGRFHHARTRYSVIEVGRGVADTEPPGYRWLAPHQLAELLAHSHYVNVQARTLVACLVGLR</sequence>
<keyword evidence="3" id="KW-1185">Reference proteome</keyword>
<organism evidence="2 3">
    <name type="scientific">Actinokineospora guangxiensis</name>
    <dbReference type="NCBI Taxonomy" id="1490288"/>
    <lineage>
        <taxon>Bacteria</taxon>
        <taxon>Bacillati</taxon>
        <taxon>Actinomycetota</taxon>
        <taxon>Actinomycetes</taxon>
        <taxon>Pseudonocardiales</taxon>
        <taxon>Pseudonocardiaceae</taxon>
        <taxon>Actinokineospora</taxon>
    </lineage>
</organism>